<comment type="caution">
    <text evidence="1">The sequence shown here is derived from an EMBL/GenBank/DDBJ whole genome shotgun (WGS) entry which is preliminary data.</text>
</comment>
<protein>
    <recommendedName>
        <fullName evidence="3">Mos1 transposase HTH domain-containing protein</fullName>
    </recommendedName>
</protein>
<reference evidence="1" key="1">
    <citation type="submission" date="2019-08" db="EMBL/GenBank/DDBJ databases">
        <title>The genome of the North American firefly Photinus pyralis.</title>
        <authorList>
            <consortium name="Photinus pyralis genome working group"/>
            <person name="Fallon T.R."/>
            <person name="Sander Lower S.E."/>
            <person name="Weng J.-K."/>
        </authorList>
    </citation>
    <scope>NUCLEOTIDE SEQUENCE</scope>
    <source>
        <strain evidence="1">TRF0915ILg1</strain>
        <tissue evidence="1">Whole body</tissue>
    </source>
</reference>
<dbReference type="AlphaFoldDB" id="A0A8K0CNS2"/>
<proteinExistence type="predicted"/>
<dbReference type="OrthoDB" id="8189655at2759"/>
<dbReference type="PANTHER" id="PTHR46060:SF1">
    <property type="entry name" value="MARINER MOS1 TRANSPOSASE-LIKE PROTEIN"/>
    <property type="match status" value="1"/>
</dbReference>
<sequence>MSDLKLERRSVIKFLSKGGSGPLNIPERMVVVFEKNTPSNFQVKYWCKQFRWGRESINDDPKCERPLEARTEDINKVEDLVLTDRRVKVSVIAREIGISETSAFKILYEDLEMNKESQHPSYSPDLAVCDYYLFLKHKKHLRGRRFLSNDDLEKRCDKCVSVSGSYVEK</sequence>
<accession>A0A8K0CNS2</accession>
<gene>
    <name evidence="1" type="ORF">ILUMI_15345</name>
</gene>
<name>A0A8K0CNS2_IGNLU</name>
<dbReference type="GO" id="GO:0003676">
    <property type="term" value="F:nucleic acid binding"/>
    <property type="evidence" value="ECO:0007669"/>
    <property type="project" value="InterPro"/>
</dbReference>
<keyword evidence="2" id="KW-1185">Reference proteome</keyword>
<dbReference type="Proteomes" id="UP000801492">
    <property type="component" value="Unassembled WGS sequence"/>
</dbReference>
<evidence type="ECO:0000313" key="1">
    <source>
        <dbReference type="EMBL" id="KAF2890828.1"/>
    </source>
</evidence>
<evidence type="ECO:0008006" key="3">
    <source>
        <dbReference type="Google" id="ProtNLM"/>
    </source>
</evidence>
<dbReference type="PANTHER" id="PTHR46060">
    <property type="entry name" value="MARINER MOS1 TRANSPOSASE-LIKE PROTEIN"/>
    <property type="match status" value="1"/>
</dbReference>
<dbReference type="EMBL" id="VTPC01045771">
    <property type="protein sequence ID" value="KAF2890828.1"/>
    <property type="molecule type" value="Genomic_DNA"/>
</dbReference>
<dbReference type="Gene3D" id="3.30.420.10">
    <property type="entry name" value="Ribonuclease H-like superfamily/Ribonuclease H"/>
    <property type="match status" value="1"/>
</dbReference>
<evidence type="ECO:0000313" key="2">
    <source>
        <dbReference type="Proteomes" id="UP000801492"/>
    </source>
</evidence>
<dbReference type="InterPro" id="IPR036397">
    <property type="entry name" value="RNaseH_sf"/>
</dbReference>
<organism evidence="1 2">
    <name type="scientific">Ignelater luminosus</name>
    <name type="common">Cucubano</name>
    <name type="synonym">Pyrophorus luminosus</name>
    <dbReference type="NCBI Taxonomy" id="2038154"/>
    <lineage>
        <taxon>Eukaryota</taxon>
        <taxon>Metazoa</taxon>
        <taxon>Ecdysozoa</taxon>
        <taxon>Arthropoda</taxon>
        <taxon>Hexapoda</taxon>
        <taxon>Insecta</taxon>
        <taxon>Pterygota</taxon>
        <taxon>Neoptera</taxon>
        <taxon>Endopterygota</taxon>
        <taxon>Coleoptera</taxon>
        <taxon>Polyphaga</taxon>
        <taxon>Elateriformia</taxon>
        <taxon>Elateroidea</taxon>
        <taxon>Elateridae</taxon>
        <taxon>Agrypninae</taxon>
        <taxon>Pyrophorini</taxon>
        <taxon>Ignelater</taxon>
    </lineage>
</organism>
<dbReference type="InterPro" id="IPR052709">
    <property type="entry name" value="Transposase-MT_Hybrid"/>
</dbReference>